<dbReference type="EMBL" id="JAEMHM010000006">
    <property type="protein sequence ID" value="MBJ6724881.1"/>
    <property type="molecule type" value="Genomic_DNA"/>
</dbReference>
<dbReference type="CDD" id="cd00093">
    <property type="entry name" value="HTH_XRE"/>
    <property type="match status" value="1"/>
</dbReference>
<dbReference type="GO" id="GO:0003677">
    <property type="term" value="F:DNA binding"/>
    <property type="evidence" value="ECO:0007669"/>
    <property type="project" value="InterPro"/>
</dbReference>
<proteinExistence type="predicted"/>
<dbReference type="Gene3D" id="1.10.260.40">
    <property type="entry name" value="lambda repressor-like DNA-binding domains"/>
    <property type="match status" value="1"/>
</dbReference>
<keyword evidence="3" id="KW-1185">Reference proteome</keyword>
<dbReference type="InterPro" id="IPR010982">
    <property type="entry name" value="Lambda_DNA-bd_dom_sf"/>
</dbReference>
<evidence type="ECO:0000313" key="3">
    <source>
        <dbReference type="Proteomes" id="UP000636888"/>
    </source>
</evidence>
<dbReference type="InterPro" id="IPR001387">
    <property type="entry name" value="Cro/C1-type_HTH"/>
</dbReference>
<dbReference type="Pfam" id="PF01381">
    <property type="entry name" value="HTH_3"/>
    <property type="match status" value="1"/>
</dbReference>
<dbReference type="SUPFAM" id="SSF47413">
    <property type="entry name" value="lambda repressor-like DNA-binding domains"/>
    <property type="match status" value="1"/>
</dbReference>
<dbReference type="Proteomes" id="UP000636888">
    <property type="component" value="Unassembled WGS sequence"/>
</dbReference>
<dbReference type="SMART" id="SM00530">
    <property type="entry name" value="HTH_XRE"/>
    <property type="match status" value="1"/>
</dbReference>
<gene>
    <name evidence="2" type="ORF">JFN93_09200</name>
</gene>
<dbReference type="AlphaFoldDB" id="A0A8J7JC65"/>
<dbReference type="PROSITE" id="PS50943">
    <property type="entry name" value="HTH_CROC1"/>
    <property type="match status" value="1"/>
</dbReference>
<reference evidence="2" key="1">
    <citation type="submission" date="2020-12" db="EMBL/GenBank/DDBJ databases">
        <title>Geomonas sp. Red875, isolated from river sediment.</title>
        <authorList>
            <person name="Xu Z."/>
            <person name="Zhang Z."/>
            <person name="Masuda Y."/>
            <person name="Itoh H."/>
            <person name="Senoo K."/>
        </authorList>
    </citation>
    <scope>NUCLEOTIDE SEQUENCE</scope>
    <source>
        <strain evidence="2">Red875</strain>
    </source>
</reference>
<name>A0A8J7JC65_9BACT</name>
<evidence type="ECO:0000259" key="1">
    <source>
        <dbReference type="PROSITE" id="PS50943"/>
    </source>
</evidence>
<sequence>MKIKILMMEKGISGSDIARMAGVHRTAVYHVISGRARSQRIQRIIARELGVPYESLWAR</sequence>
<organism evidence="2 3">
    <name type="scientific">Geomesophilobacter sediminis</name>
    <dbReference type="NCBI Taxonomy" id="2798584"/>
    <lineage>
        <taxon>Bacteria</taxon>
        <taxon>Pseudomonadati</taxon>
        <taxon>Thermodesulfobacteriota</taxon>
        <taxon>Desulfuromonadia</taxon>
        <taxon>Geobacterales</taxon>
        <taxon>Geobacteraceae</taxon>
        <taxon>Geomesophilobacter</taxon>
    </lineage>
</organism>
<accession>A0A8J7JC65</accession>
<comment type="caution">
    <text evidence="2">The sequence shown here is derived from an EMBL/GenBank/DDBJ whole genome shotgun (WGS) entry which is preliminary data.</text>
</comment>
<feature type="domain" description="HTH cro/C1-type" evidence="1">
    <location>
        <begin position="3"/>
        <end position="56"/>
    </location>
</feature>
<protein>
    <submittedName>
        <fullName evidence="2">Helix-turn-helix transcriptional regulator</fullName>
    </submittedName>
</protein>
<evidence type="ECO:0000313" key="2">
    <source>
        <dbReference type="EMBL" id="MBJ6724881.1"/>
    </source>
</evidence>